<keyword evidence="3" id="KW-1185">Reference proteome</keyword>
<reference evidence="3" key="1">
    <citation type="journal article" date="2019" name="Int. J. Syst. Evol. Microbiol.">
        <title>The Global Catalogue of Microorganisms (GCM) 10K type strain sequencing project: providing services to taxonomists for standard genome sequencing and annotation.</title>
        <authorList>
            <consortium name="The Broad Institute Genomics Platform"/>
            <consortium name="The Broad Institute Genome Sequencing Center for Infectious Disease"/>
            <person name="Wu L."/>
            <person name="Ma J."/>
        </authorList>
    </citation>
    <scope>NUCLEOTIDE SEQUENCE [LARGE SCALE GENOMIC DNA]</scope>
    <source>
        <strain evidence="3">JCM 11444</strain>
    </source>
</reference>
<evidence type="ECO:0000256" key="1">
    <source>
        <dbReference type="SAM" id="SignalP"/>
    </source>
</evidence>
<accession>A0ABP4A9Z0</accession>
<evidence type="ECO:0000313" key="2">
    <source>
        <dbReference type="EMBL" id="GAA0933656.1"/>
    </source>
</evidence>
<name>A0ABP4A9Z0_9ACTN</name>
<feature type="signal peptide" evidence="1">
    <location>
        <begin position="1"/>
        <end position="18"/>
    </location>
</feature>
<comment type="caution">
    <text evidence="2">The sequence shown here is derived from an EMBL/GenBank/DDBJ whole genome shotgun (WGS) entry which is preliminary data.</text>
</comment>
<dbReference type="EMBL" id="BAAAID010000025">
    <property type="protein sequence ID" value="GAA0933656.1"/>
    <property type="molecule type" value="Genomic_DNA"/>
</dbReference>
<protein>
    <recommendedName>
        <fullName evidence="4">Chaplin domain-containing protein</fullName>
    </recommendedName>
</protein>
<proteinExistence type="predicted"/>
<dbReference type="Proteomes" id="UP001500418">
    <property type="component" value="Unassembled WGS sequence"/>
</dbReference>
<evidence type="ECO:0000313" key="3">
    <source>
        <dbReference type="Proteomes" id="UP001500418"/>
    </source>
</evidence>
<keyword evidence="1" id="KW-0732">Signal</keyword>
<organism evidence="2 3">
    <name type="scientific">Streptomyces rhizosphaericus</name>
    <dbReference type="NCBI Taxonomy" id="114699"/>
    <lineage>
        <taxon>Bacteria</taxon>
        <taxon>Bacillati</taxon>
        <taxon>Actinomycetota</taxon>
        <taxon>Actinomycetes</taxon>
        <taxon>Kitasatosporales</taxon>
        <taxon>Streptomycetaceae</taxon>
        <taxon>Streptomyces</taxon>
        <taxon>Streptomyces violaceusniger group</taxon>
    </lineage>
</organism>
<sequence>MNIARTAALVTATAGAVAFGGGVDATALAPGAPGVPGSGVQQRNDCDSAANSPIAAVGAGVGCLNFARIFGDPKSVVQKNECDVSGAGSAANVVIMPMTGTSSKCANIAVDTRSAEDSSPFGVR</sequence>
<feature type="chain" id="PRO_5046301169" description="Chaplin domain-containing protein" evidence="1">
    <location>
        <begin position="19"/>
        <end position="124"/>
    </location>
</feature>
<gene>
    <name evidence="2" type="ORF">GCM10009575_041540</name>
</gene>
<evidence type="ECO:0008006" key="4">
    <source>
        <dbReference type="Google" id="ProtNLM"/>
    </source>
</evidence>